<dbReference type="PROSITE" id="PS00630">
    <property type="entry name" value="IMP_2"/>
    <property type="match status" value="1"/>
</dbReference>
<organism evidence="15 16">
    <name type="scientific">Perkinsus chesapeaki</name>
    <name type="common">Clam parasite</name>
    <name type="synonym">Perkinsus andrewsi</name>
    <dbReference type="NCBI Taxonomy" id="330153"/>
    <lineage>
        <taxon>Eukaryota</taxon>
        <taxon>Sar</taxon>
        <taxon>Alveolata</taxon>
        <taxon>Perkinsozoa</taxon>
        <taxon>Perkinsea</taxon>
        <taxon>Perkinsida</taxon>
        <taxon>Perkinsidae</taxon>
        <taxon>Perkinsus</taxon>
    </lineage>
</organism>
<dbReference type="EC" id="3.1.3.57" evidence="10"/>
<feature type="compositionally biased region" description="Polar residues" evidence="14">
    <location>
        <begin position="1"/>
        <end position="10"/>
    </location>
</feature>
<dbReference type="EMBL" id="JAAPAO010000224">
    <property type="protein sequence ID" value="KAF4666874.1"/>
    <property type="molecule type" value="Genomic_DNA"/>
</dbReference>
<comment type="catalytic activity">
    <reaction evidence="9">
        <text>1D-myo-inositol 1,4-bisphosphate + H2O = 1D-myo-inositol 4-phosphate + phosphate</text>
        <dbReference type="Rhea" id="RHEA:15553"/>
        <dbReference type="ChEBI" id="CHEBI:15377"/>
        <dbReference type="ChEBI" id="CHEBI:43474"/>
        <dbReference type="ChEBI" id="CHEBI:58282"/>
        <dbReference type="ChEBI" id="CHEBI:58469"/>
        <dbReference type="EC" id="3.1.3.57"/>
    </reaction>
    <physiologicalReaction direction="left-to-right" evidence="9">
        <dbReference type="Rhea" id="RHEA:15554"/>
    </physiologicalReaction>
</comment>
<keyword evidence="3" id="KW-0452">Lithium</keyword>
<comment type="caution">
    <text evidence="15">The sequence shown here is derived from an EMBL/GenBank/DDBJ whole genome shotgun (WGS) entry which is preliminary data.</text>
</comment>
<dbReference type="GO" id="GO:0046872">
    <property type="term" value="F:metal ion binding"/>
    <property type="evidence" value="ECO:0007669"/>
    <property type="project" value="UniProtKB-KW"/>
</dbReference>
<feature type="binding site" evidence="13">
    <location>
        <position position="151"/>
    </location>
    <ligand>
        <name>Mg(2+)</name>
        <dbReference type="ChEBI" id="CHEBI:18420"/>
        <label>1</label>
        <note>catalytic</note>
    </ligand>
</feature>
<dbReference type="PANTHER" id="PTHR43028:SF5">
    <property type="entry name" value="3'(2'),5'-BISPHOSPHATE NUCLEOTIDASE 1"/>
    <property type="match status" value="1"/>
</dbReference>
<dbReference type="PANTHER" id="PTHR43028">
    <property type="entry name" value="3'(2'),5'-BISPHOSPHATE NUCLEOTIDASE 1"/>
    <property type="match status" value="1"/>
</dbReference>
<dbReference type="EC" id="3.1.3.7" evidence="2"/>
<feature type="binding site" evidence="13">
    <location>
        <position position="149"/>
    </location>
    <ligand>
        <name>Mg(2+)</name>
        <dbReference type="ChEBI" id="CHEBI:18420"/>
        <label>1</label>
        <note>catalytic</note>
    </ligand>
</feature>
<dbReference type="Pfam" id="PF00459">
    <property type="entry name" value="Inositol_P"/>
    <property type="match status" value="1"/>
</dbReference>
<feature type="binding site" evidence="13">
    <location>
        <position position="152"/>
    </location>
    <ligand>
        <name>Mg(2+)</name>
        <dbReference type="ChEBI" id="CHEBI:18420"/>
        <label>1</label>
        <note>catalytic</note>
    </ligand>
</feature>
<evidence type="ECO:0000256" key="13">
    <source>
        <dbReference type="PIRSR" id="PIRSR600760-2"/>
    </source>
</evidence>
<dbReference type="GO" id="GO:0004441">
    <property type="term" value="F:inositol-1,4-bisphosphate 1-phosphatase activity"/>
    <property type="evidence" value="ECO:0007669"/>
    <property type="project" value="UniProtKB-EC"/>
</dbReference>
<dbReference type="Proteomes" id="UP000591131">
    <property type="component" value="Unassembled WGS sequence"/>
</dbReference>
<evidence type="ECO:0000256" key="1">
    <source>
        <dbReference type="ARBA" id="ARBA00009759"/>
    </source>
</evidence>
<sequence>MRIRMSTSIDPANLTIEHDDGTGDVNQSLDRSAFEPPAGYGVDEPRDLASGPTEGLYLPGNSLDGTDFFPTLEGLDEVQREVTRRVREHFTTATAIDVVDIGDECTGAKNANIESHLAVNDCIFSNEVLKKWPDELRLVPSSSIALWIDPLDGTAEFTRGHLESVTTLIVPGQGNLETINRPKRAEEDYQEEGLRVCTTRTKTAPVVVAAFDNLGPKTVTLKHGGAGRKFLDVLTGVADAYLYPRPGTKRWDSCAGEALLTAIGGNVTDAIGNRIEYKIYYKNDQRPEGQQEQQLTNGADCEHPYLNGYGIVASIRGSDFHYNKLLPAVYKAVADYAPQFPLSEERKSEASSLTA</sequence>
<dbReference type="InterPro" id="IPR020583">
    <property type="entry name" value="Inositol_monoP_metal-BS"/>
</dbReference>
<evidence type="ECO:0000256" key="2">
    <source>
        <dbReference type="ARBA" id="ARBA00012633"/>
    </source>
</evidence>
<dbReference type="InterPro" id="IPR020550">
    <property type="entry name" value="Inositol_monophosphatase_CS"/>
</dbReference>
<dbReference type="AlphaFoldDB" id="A0A7J6M5U7"/>
<evidence type="ECO:0000256" key="11">
    <source>
        <dbReference type="ARBA" id="ARBA00044544"/>
    </source>
</evidence>
<evidence type="ECO:0000256" key="4">
    <source>
        <dbReference type="ARBA" id="ARBA00022723"/>
    </source>
</evidence>
<dbReference type="GO" id="GO:0046854">
    <property type="term" value="P:phosphatidylinositol phosphate biosynthetic process"/>
    <property type="evidence" value="ECO:0007669"/>
    <property type="project" value="InterPro"/>
</dbReference>
<evidence type="ECO:0000256" key="3">
    <source>
        <dbReference type="ARBA" id="ARBA00022671"/>
    </source>
</evidence>
<dbReference type="GO" id="GO:0008441">
    <property type="term" value="F:3'(2'),5'-bisphosphate nucleotidase activity"/>
    <property type="evidence" value="ECO:0007669"/>
    <property type="project" value="UniProtKB-EC"/>
</dbReference>
<keyword evidence="5 13" id="KW-0460">Magnesium</keyword>
<dbReference type="SUPFAM" id="SSF56655">
    <property type="entry name" value="Carbohydrate phosphatase"/>
    <property type="match status" value="1"/>
</dbReference>
<feature type="region of interest" description="Disordered" evidence="14">
    <location>
        <begin position="1"/>
        <end position="54"/>
    </location>
</feature>
<dbReference type="Gene3D" id="3.40.190.80">
    <property type="match status" value="1"/>
</dbReference>
<evidence type="ECO:0000256" key="12">
    <source>
        <dbReference type="ARBA" id="ARBA00044554"/>
    </source>
</evidence>
<name>A0A7J6M5U7_PERCH</name>
<comment type="cofactor">
    <cofactor evidence="13">
        <name>Mg(2+)</name>
        <dbReference type="ChEBI" id="CHEBI:18420"/>
    </cofactor>
</comment>
<dbReference type="InterPro" id="IPR000760">
    <property type="entry name" value="Inositol_monophosphatase-like"/>
</dbReference>
<evidence type="ECO:0000256" key="8">
    <source>
        <dbReference type="ARBA" id="ARBA00044465"/>
    </source>
</evidence>
<dbReference type="Gene3D" id="3.30.540.10">
    <property type="entry name" value="Fructose-1,6-Bisphosphatase, subunit A, domain 1"/>
    <property type="match status" value="1"/>
</dbReference>
<evidence type="ECO:0000256" key="5">
    <source>
        <dbReference type="ARBA" id="ARBA00022842"/>
    </source>
</evidence>
<evidence type="ECO:0000256" key="9">
    <source>
        <dbReference type="ARBA" id="ARBA00044478"/>
    </source>
</evidence>
<protein>
    <recommendedName>
        <fullName evidence="6">3'(2'),5'-bisphosphate nucleotidase 1</fullName>
        <ecNumber evidence="10">3.1.3.57</ecNumber>
        <ecNumber evidence="2">3.1.3.7</ecNumber>
    </recommendedName>
    <alternativeName>
        <fullName evidence="11">3'-phosphoadenosine 5'-phosphate phosphatase</fullName>
    </alternativeName>
    <alternativeName>
        <fullName evidence="7">Bisphosphate 3'-nucleotidase 1</fullName>
    </alternativeName>
    <alternativeName>
        <fullName evidence="12">Inositol-polyphosphate 1-phosphatase</fullName>
    </alternativeName>
</protein>
<feature type="binding site" evidence="13">
    <location>
        <position position="252"/>
    </location>
    <ligand>
        <name>Mg(2+)</name>
        <dbReference type="ChEBI" id="CHEBI:18420"/>
        <label>1</label>
        <note>catalytic</note>
    </ligand>
</feature>
<gene>
    <name evidence="15" type="primary">INPP1</name>
    <name evidence="15" type="ORF">FOL47_003878</name>
</gene>
<dbReference type="PROSITE" id="PS00629">
    <property type="entry name" value="IMP_1"/>
    <property type="match status" value="1"/>
</dbReference>
<evidence type="ECO:0000313" key="15">
    <source>
        <dbReference type="EMBL" id="KAF4666874.1"/>
    </source>
</evidence>
<dbReference type="InterPro" id="IPR050725">
    <property type="entry name" value="CysQ/Inositol_MonoPase"/>
</dbReference>
<evidence type="ECO:0000256" key="14">
    <source>
        <dbReference type="SAM" id="MobiDB-lite"/>
    </source>
</evidence>
<proteinExistence type="inferred from homology"/>
<evidence type="ECO:0000256" key="6">
    <source>
        <dbReference type="ARBA" id="ARBA00040342"/>
    </source>
</evidence>
<evidence type="ECO:0000313" key="16">
    <source>
        <dbReference type="Proteomes" id="UP000591131"/>
    </source>
</evidence>
<dbReference type="OrthoDB" id="428559at2759"/>
<evidence type="ECO:0000256" key="7">
    <source>
        <dbReference type="ARBA" id="ARBA00041815"/>
    </source>
</evidence>
<accession>A0A7J6M5U7</accession>
<reference evidence="15 16" key="1">
    <citation type="submission" date="2020-04" db="EMBL/GenBank/DDBJ databases">
        <title>Perkinsus chesapeaki whole genome sequence.</title>
        <authorList>
            <person name="Bogema D.R."/>
        </authorList>
    </citation>
    <scope>NUCLEOTIDE SEQUENCE [LARGE SCALE GENOMIC DNA]</scope>
    <source>
        <strain evidence="15">ATCC PRA-425</strain>
    </source>
</reference>
<comment type="similarity">
    <text evidence="1">Belongs to the inositol monophosphatase superfamily.</text>
</comment>
<keyword evidence="16" id="KW-1185">Reference proteome</keyword>
<keyword evidence="4 13" id="KW-0479">Metal-binding</keyword>
<comment type="catalytic activity">
    <reaction evidence="8">
        <text>1D-myo-inositol 1,3,4-trisphosphate + H2O = 1D-myo-inositol 3,4-bisphosphate + phosphate</text>
        <dbReference type="Rhea" id="RHEA:70319"/>
        <dbReference type="ChEBI" id="CHEBI:15377"/>
        <dbReference type="ChEBI" id="CHEBI:43474"/>
        <dbReference type="ChEBI" id="CHEBI:58414"/>
        <dbReference type="ChEBI" id="CHEBI:83241"/>
    </reaction>
    <physiologicalReaction direction="left-to-right" evidence="8">
        <dbReference type="Rhea" id="RHEA:70320"/>
    </physiologicalReaction>
</comment>
<evidence type="ECO:0000256" key="10">
    <source>
        <dbReference type="ARBA" id="ARBA00044519"/>
    </source>
</evidence>